<evidence type="ECO:0000313" key="4">
    <source>
        <dbReference type="Proteomes" id="UP000292423"/>
    </source>
</evidence>
<accession>A0A4Q7YFW8</accession>
<dbReference type="Proteomes" id="UP000292423">
    <property type="component" value="Unassembled WGS sequence"/>
</dbReference>
<dbReference type="PANTHER" id="PTHR42103:SF2">
    <property type="entry name" value="AB HYDROLASE-1 DOMAIN-CONTAINING PROTEIN"/>
    <property type="match status" value="1"/>
</dbReference>
<name>A0A4Q7YFW8_9GAMM</name>
<dbReference type="InterPro" id="IPR029058">
    <property type="entry name" value="AB_hydrolase_fold"/>
</dbReference>
<dbReference type="PANTHER" id="PTHR42103">
    <property type="entry name" value="ALPHA/BETA-HYDROLASES SUPERFAMILY PROTEIN"/>
    <property type="match status" value="1"/>
</dbReference>
<sequence>MIIESVMPETTQASGPAGPLETRLTLPPKPEKGQVAVICHPHPLYGGTMDNKVVSTLARACLERGLPVVTFNFRGVGASAGVHDHGVGEVGDCLAVIDWAAQQTGADQVVLAGFSFGSYIAAAASSRLPPGQVLRQLMLIAPPVHHYPFTSLALPPETLVVQGEADEVVPPEAVFVWAEQAGLPVVRLPGCSHFFHGRLTELKQIVVEKLS</sequence>
<feature type="region of interest" description="Disordered" evidence="1">
    <location>
        <begin position="1"/>
        <end position="25"/>
    </location>
</feature>
<gene>
    <name evidence="3" type="ORF">EV700_3303</name>
</gene>
<feature type="domain" description="Xaa-Pro dipeptidyl-peptidase-like" evidence="2">
    <location>
        <begin position="20"/>
        <end position="131"/>
    </location>
</feature>
<evidence type="ECO:0000259" key="2">
    <source>
        <dbReference type="Pfam" id="PF02129"/>
    </source>
</evidence>
<dbReference type="EMBL" id="SHKX01000018">
    <property type="protein sequence ID" value="RZU35351.1"/>
    <property type="molecule type" value="Genomic_DNA"/>
</dbReference>
<dbReference type="AlphaFoldDB" id="A0A4Q7YFW8"/>
<keyword evidence="4" id="KW-1185">Reference proteome</keyword>
<reference evidence="3 4" key="1">
    <citation type="submission" date="2019-02" db="EMBL/GenBank/DDBJ databases">
        <title>Genomic Encyclopedia of Type Strains, Phase IV (KMG-IV): sequencing the most valuable type-strain genomes for metagenomic binning, comparative biology and taxonomic classification.</title>
        <authorList>
            <person name="Goeker M."/>
        </authorList>
    </citation>
    <scope>NUCLEOTIDE SEQUENCE [LARGE SCALE GENOMIC DNA]</scope>
    <source>
        <strain evidence="3 4">DSM 105135</strain>
    </source>
</reference>
<dbReference type="Gene3D" id="3.40.50.1820">
    <property type="entry name" value="alpha/beta hydrolase"/>
    <property type="match status" value="1"/>
</dbReference>
<dbReference type="Pfam" id="PF02129">
    <property type="entry name" value="Peptidase_S15"/>
    <property type="match status" value="1"/>
</dbReference>
<proteinExistence type="predicted"/>
<dbReference type="GO" id="GO:0016787">
    <property type="term" value="F:hydrolase activity"/>
    <property type="evidence" value="ECO:0007669"/>
    <property type="project" value="InterPro"/>
</dbReference>
<comment type="caution">
    <text evidence="3">The sequence shown here is derived from an EMBL/GenBank/DDBJ whole genome shotgun (WGS) entry which is preliminary data.</text>
</comment>
<dbReference type="InterPro" id="IPR000383">
    <property type="entry name" value="Xaa-Pro-like_dom"/>
</dbReference>
<organism evidence="3 4">
    <name type="scientific">Fluviicoccus keumensis</name>
    <dbReference type="NCBI Taxonomy" id="1435465"/>
    <lineage>
        <taxon>Bacteria</taxon>
        <taxon>Pseudomonadati</taxon>
        <taxon>Pseudomonadota</taxon>
        <taxon>Gammaproteobacteria</taxon>
        <taxon>Moraxellales</taxon>
        <taxon>Moraxellaceae</taxon>
        <taxon>Fluviicoccus</taxon>
    </lineage>
</organism>
<dbReference type="SUPFAM" id="SSF53474">
    <property type="entry name" value="alpha/beta-Hydrolases"/>
    <property type="match status" value="1"/>
</dbReference>
<evidence type="ECO:0000256" key="1">
    <source>
        <dbReference type="SAM" id="MobiDB-lite"/>
    </source>
</evidence>
<protein>
    <recommendedName>
        <fullName evidence="2">Xaa-Pro dipeptidyl-peptidase-like domain-containing protein</fullName>
    </recommendedName>
</protein>
<evidence type="ECO:0000313" key="3">
    <source>
        <dbReference type="EMBL" id="RZU35351.1"/>
    </source>
</evidence>